<feature type="domain" description="MucBP" evidence="6">
    <location>
        <begin position="585"/>
        <end position="644"/>
    </location>
</feature>
<evidence type="ECO:0000256" key="3">
    <source>
        <dbReference type="SAM" id="MobiDB-lite"/>
    </source>
</evidence>
<keyword evidence="4" id="KW-0472">Membrane</keyword>
<dbReference type="RefSeq" id="WP_125700880.1">
    <property type="nucleotide sequence ID" value="NZ_JBHTOM010000007.1"/>
</dbReference>
<reference evidence="8" key="1">
    <citation type="journal article" date="2019" name="Int. J. Syst. Evol. Microbiol.">
        <title>The Global Catalogue of Microorganisms (GCM) 10K type strain sequencing project: providing services to taxonomists for standard genome sequencing and annotation.</title>
        <authorList>
            <consortium name="The Broad Institute Genomics Platform"/>
            <consortium name="The Broad Institute Genome Sequencing Center for Infectious Disease"/>
            <person name="Wu L."/>
            <person name="Ma J."/>
        </authorList>
    </citation>
    <scope>NUCLEOTIDE SEQUENCE [LARGE SCALE GENOMIC DNA]</scope>
    <source>
        <strain evidence="8">CCM 8906</strain>
    </source>
</reference>
<keyword evidence="8" id="KW-1185">Reference proteome</keyword>
<dbReference type="Pfam" id="PF06458">
    <property type="entry name" value="MucBP"/>
    <property type="match status" value="1"/>
</dbReference>
<dbReference type="PANTHER" id="PTHR48010:SF58">
    <property type="entry name" value="RECEPTOR PROTEIN KINASE-LIKE PROTEIN ZAR1"/>
    <property type="match status" value="1"/>
</dbReference>
<dbReference type="InterPro" id="IPR050994">
    <property type="entry name" value="At_inactive_RLKs"/>
</dbReference>
<dbReference type="NCBIfam" id="TIGR03715">
    <property type="entry name" value="KxYKxGKxW"/>
    <property type="match status" value="1"/>
</dbReference>
<feature type="region of interest" description="Disordered" evidence="3">
    <location>
        <begin position="663"/>
        <end position="723"/>
    </location>
</feature>
<organism evidence="7 8">
    <name type="scientific">Levilactobacillus fuyuanensis</name>
    <dbReference type="NCBI Taxonomy" id="2486022"/>
    <lineage>
        <taxon>Bacteria</taxon>
        <taxon>Bacillati</taxon>
        <taxon>Bacillota</taxon>
        <taxon>Bacilli</taxon>
        <taxon>Lactobacillales</taxon>
        <taxon>Lactobacillaceae</taxon>
        <taxon>Levilactobacillus</taxon>
    </lineage>
</organism>
<feature type="compositionally biased region" description="Low complexity" evidence="3">
    <location>
        <begin position="698"/>
        <end position="717"/>
    </location>
</feature>
<evidence type="ECO:0000256" key="4">
    <source>
        <dbReference type="SAM" id="Phobius"/>
    </source>
</evidence>
<keyword evidence="1 5" id="KW-0732">Signal</keyword>
<sequence>MASDTKVHYKSYKAGKHWVVASITAVTLGLGLMGATETAQADDTVVPDIAEKTTNEQTEPTKEVTLQTTPAVTGDKQKTNEDISSVDGQNVPETSVPSVDDSQEPETPEVTSPEEVSNPDVLPEADADPQPDTVEPDAETPAVDSTNEKTDVTPLAAPDEVVIPKTPAPKPVLMRAPAAAVSPIYGVNASEWIPDATLRALIIKVINRGAPVSQITGKPAYVATESNLYQYVAKLNQLTDYGSSGIITNFAGLEYFPALHTISLTHIKNPVAALIDFSNVPLLAGIDLTLTNDGADHDMATIMNTYFDNCPNLRFLRMGDSQLTGNIPDLSKYAKLEMIYLGNNQLTGEIPDLSAIPNLWSLDVNHNQLSGAFPDVKGWPSLYMLDVSYNQFSGALPDLSHFRGQISYMFNRLSNGVIQMIGQDGQPVVNYGVYQRLIGNTHKISADNRTFDPVTGVVTGFQDMSTGQIDDNEGTWTAALAGGVTIAYGDLDPNLPTEDIAAWAATAENATDWFSVQRVSGNKVALKFTAKDDVPDGTYTIQVVNQSYGALWGYSAYITFKIENEKPVDPGNPGTPDPGVTTGIVTIVNVDQDGKVISQTQQSGNVGDAFTINAQTLPGYQLVGNGVASGTYTAAGQTVTFTYQAIDTDGDGDLVDPEAPIIDDTGDAVNGGDADRVAPGKQPQKSTNKRTQTVNLNAKTATATAKTQQVPKQQATKDATLPQTDETTISPWVGLALLLGGALTGFGLKRKRQH</sequence>
<feature type="compositionally biased region" description="Acidic residues" evidence="3">
    <location>
        <begin position="123"/>
        <end position="138"/>
    </location>
</feature>
<name>A0ABW4H406_9LACO</name>
<evidence type="ECO:0000256" key="1">
    <source>
        <dbReference type="ARBA" id="ARBA00022729"/>
    </source>
</evidence>
<dbReference type="EMBL" id="JBHTOM010000007">
    <property type="protein sequence ID" value="MFD1549319.1"/>
    <property type="molecule type" value="Genomic_DNA"/>
</dbReference>
<dbReference type="InterPro" id="IPR032675">
    <property type="entry name" value="LRR_dom_sf"/>
</dbReference>
<dbReference type="InterPro" id="IPR009459">
    <property type="entry name" value="MucBP_dom"/>
</dbReference>
<keyword evidence="2" id="KW-0677">Repeat</keyword>
<keyword evidence="4" id="KW-0812">Transmembrane</keyword>
<evidence type="ECO:0000313" key="7">
    <source>
        <dbReference type="EMBL" id="MFD1549319.1"/>
    </source>
</evidence>
<dbReference type="SUPFAM" id="SSF52058">
    <property type="entry name" value="L domain-like"/>
    <property type="match status" value="1"/>
</dbReference>
<dbReference type="Pfam" id="PF19258">
    <property type="entry name" value="KxYKxGKxW_sig"/>
    <property type="match status" value="1"/>
</dbReference>
<feature type="region of interest" description="Disordered" evidence="3">
    <location>
        <begin position="52"/>
        <end position="157"/>
    </location>
</feature>
<feature type="chain" id="PRO_5047502156" evidence="5">
    <location>
        <begin position="42"/>
        <end position="754"/>
    </location>
</feature>
<dbReference type="PANTHER" id="PTHR48010">
    <property type="entry name" value="OS05G0588300 PROTEIN"/>
    <property type="match status" value="1"/>
</dbReference>
<dbReference type="Gene3D" id="3.80.10.10">
    <property type="entry name" value="Ribonuclease Inhibitor"/>
    <property type="match status" value="1"/>
</dbReference>
<evidence type="ECO:0000256" key="5">
    <source>
        <dbReference type="SAM" id="SignalP"/>
    </source>
</evidence>
<dbReference type="Proteomes" id="UP001597195">
    <property type="component" value="Unassembled WGS sequence"/>
</dbReference>
<feature type="compositionally biased region" description="Polar residues" evidence="3">
    <location>
        <begin position="683"/>
        <end position="697"/>
    </location>
</feature>
<proteinExistence type="predicted"/>
<accession>A0ABW4H406</accession>
<gene>
    <name evidence="7" type="ORF">ACFQ5T_06385</name>
</gene>
<evidence type="ECO:0000313" key="8">
    <source>
        <dbReference type="Proteomes" id="UP001597195"/>
    </source>
</evidence>
<evidence type="ECO:0000256" key="2">
    <source>
        <dbReference type="ARBA" id="ARBA00022737"/>
    </source>
</evidence>
<dbReference type="InterPro" id="IPR022263">
    <property type="entry name" value="KxYKxGKxW"/>
</dbReference>
<dbReference type="Gene3D" id="3.10.20.320">
    <property type="entry name" value="Putative peptidoglycan bound protein (lpxtg motif)"/>
    <property type="match status" value="1"/>
</dbReference>
<feature type="compositionally biased region" description="Basic and acidic residues" evidence="3">
    <location>
        <begin position="52"/>
        <end position="62"/>
    </location>
</feature>
<dbReference type="NCBIfam" id="TIGR01167">
    <property type="entry name" value="LPXTG_anchor"/>
    <property type="match status" value="1"/>
</dbReference>
<comment type="caution">
    <text evidence="7">The sequence shown here is derived from an EMBL/GenBank/DDBJ whole genome shotgun (WGS) entry which is preliminary data.</text>
</comment>
<feature type="compositionally biased region" description="Polar residues" evidence="3">
    <location>
        <begin position="82"/>
        <end position="97"/>
    </location>
</feature>
<protein>
    <submittedName>
        <fullName evidence="7">MucBP domain-containing protein</fullName>
    </submittedName>
</protein>
<evidence type="ECO:0000259" key="6">
    <source>
        <dbReference type="Pfam" id="PF06458"/>
    </source>
</evidence>
<keyword evidence="4" id="KW-1133">Transmembrane helix</keyword>
<feature type="signal peptide" evidence="5">
    <location>
        <begin position="1"/>
        <end position="41"/>
    </location>
</feature>
<feature type="transmembrane region" description="Helical" evidence="4">
    <location>
        <begin position="729"/>
        <end position="748"/>
    </location>
</feature>